<keyword evidence="2" id="KW-1185">Reference proteome</keyword>
<organism evidence="1 2">
    <name type="scientific">Sinomicrobium pectinilyticum</name>
    <dbReference type="NCBI Taxonomy" id="1084421"/>
    <lineage>
        <taxon>Bacteria</taxon>
        <taxon>Pseudomonadati</taxon>
        <taxon>Bacteroidota</taxon>
        <taxon>Flavobacteriia</taxon>
        <taxon>Flavobacteriales</taxon>
        <taxon>Flavobacteriaceae</taxon>
        <taxon>Sinomicrobium</taxon>
    </lineage>
</organism>
<sequence length="455" mass="52422">MKQFYTTFFYLLIISLQAQEKTMQFTLDDSYRVQDCDVTGTGNFFILENGSAANRTRLTLLDNDLNEVYRFRGKDRITGEDLIAVSQTGKNAIFRYGGIFRDKDFYRIHESELSGFPGKDPVENRIQFLNDEEFVTIGKKEGAGKRDKDVYLYVKSLSGHNENRAKLDLPGGAEFRKPKLLYFDNEIFIVAWTTKAETTSRKYVCTTYDYRENIHSEAKLDFEVNDKEEEEFATLHLNRDSFSSCQPAGANSDKRTVFAYQLPTEEARGAVVYDSSEKVYYVYAGVRREKGGSGFLVCKYNRSGHPVWKQYHTIAGADFKRTNGFNRYLTFDVTPHFLGISAYSTKGKKYCNFYILKKEDGRVTDSKIFNSYKLQTDRNQYAGLYSRFSSGDKGYKNIVFDRFTVFSSLYNRDFSSFIDAIATKTLLKSYPTACGTNVISVERKARTLIFQKFTF</sequence>
<comment type="caution">
    <text evidence="1">The sequence shown here is derived from an EMBL/GenBank/DDBJ whole genome shotgun (WGS) entry which is preliminary data.</text>
</comment>
<evidence type="ECO:0000313" key="2">
    <source>
        <dbReference type="Proteomes" id="UP000267469"/>
    </source>
</evidence>
<proteinExistence type="predicted"/>
<evidence type="ECO:0000313" key="1">
    <source>
        <dbReference type="EMBL" id="RNL87263.1"/>
    </source>
</evidence>
<accession>A0A3N0EHB0</accession>
<dbReference type="RefSeq" id="WP_123215997.1">
    <property type="nucleotide sequence ID" value="NZ_RJTM01000072.1"/>
</dbReference>
<gene>
    <name evidence="1" type="ORF">ED312_10685</name>
</gene>
<dbReference type="AlphaFoldDB" id="A0A3N0EHB0"/>
<dbReference type="OrthoDB" id="1391316at2"/>
<reference evidence="1 2" key="1">
    <citation type="submission" date="2018-10" db="EMBL/GenBank/DDBJ databases">
        <title>Sinomicrobium pectinilyticum sp. nov., a pectinase-producing bacterium isolated from alkaline and saline soil, and emended description of the genus Sinomicrobium.</title>
        <authorList>
            <person name="Cheng B."/>
            <person name="Li C."/>
            <person name="Lai Q."/>
            <person name="Du M."/>
            <person name="Shao Z."/>
            <person name="Xu P."/>
            <person name="Yang C."/>
        </authorList>
    </citation>
    <scope>NUCLEOTIDE SEQUENCE [LARGE SCALE GENOMIC DNA]</scope>
    <source>
        <strain evidence="1 2">5DNS001</strain>
    </source>
</reference>
<protein>
    <submittedName>
        <fullName evidence="1">Uncharacterized protein</fullName>
    </submittedName>
</protein>
<dbReference type="EMBL" id="RJTM01000072">
    <property type="protein sequence ID" value="RNL87263.1"/>
    <property type="molecule type" value="Genomic_DNA"/>
</dbReference>
<name>A0A3N0EHB0_SINP1</name>
<dbReference type="Proteomes" id="UP000267469">
    <property type="component" value="Unassembled WGS sequence"/>
</dbReference>